<dbReference type="PANTHER" id="PTHR23505:SF79">
    <property type="entry name" value="PROTEIN SPINSTER"/>
    <property type="match status" value="1"/>
</dbReference>
<evidence type="ECO:0000259" key="7">
    <source>
        <dbReference type="PROSITE" id="PS50850"/>
    </source>
</evidence>
<feature type="transmembrane region" description="Helical" evidence="6">
    <location>
        <begin position="319"/>
        <end position="337"/>
    </location>
</feature>
<dbReference type="InterPro" id="IPR011701">
    <property type="entry name" value="MFS"/>
</dbReference>
<feature type="transmembrane region" description="Helical" evidence="6">
    <location>
        <begin position="13"/>
        <end position="33"/>
    </location>
</feature>
<feature type="domain" description="Major facilitator superfamily (MFS) profile" evidence="7">
    <location>
        <begin position="20"/>
        <end position="409"/>
    </location>
</feature>
<dbReference type="PROSITE" id="PS50850">
    <property type="entry name" value="MFS"/>
    <property type="match status" value="1"/>
</dbReference>
<dbReference type="Gene3D" id="1.20.1250.20">
    <property type="entry name" value="MFS general substrate transporter like domains"/>
    <property type="match status" value="2"/>
</dbReference>
<accession>A0A926Y4S1</accession>
<dbReference type="InterPro" id="IPR044770">
    <property type="entry name" value="MFS_spinster-like"/>
</dbReference>
<comment type="caution">
    <text evidence="8">The sequence shown here is derived from an EMBL/GenBank/DDBJ whole genome shotgun (WGS) entry which is preliminary data.</text>
</comment>
<dbReference type="EMBL" id="JACWZY010000022">
    <property type="protein sequence ID" value="MBD2703521.1"/>
    <property type="molecule type" value="Genomic_DNA"/>
</dbReference>
<protein>
    <submittedName>
        <fullName evidence="8">MFS transporter</fullName>
    </submittedName>
</protein>
<keyword evidence="3 6" id="KW-0812">Transmembrane</keyword>
<dbReference type="PANTHER" id="PTHR23505">
    <property type="entry name" value="SPINSTER"/>
    <property type="match status" value="1"/>
</dbReference>
<feature type="transmembrane region" description="Helical" evidence="6">
    <location>
        <begin position="358"/>
        <end position="376"/>
    </location>
</feature>
<dbReference type="SUPFAM" id="SSF103473">
    <property type="entry name" value="MFS general substrate transporter"/>
    <property type="match status" value="1"/>
</dbReference>
<feature type="transmembrane region" description="Helical" evidence="6">
    <location>
        <begin position="54"/>
        <end position="78"/>
    </location>
</feature>
<proteinExistence type="predicted"/>
<feature type="transmembrane region" description="Helical" evidence="6">
    <location>
        <begin position="267"/>
        <end position="288"/>
    </location>
</feature>
<dbReference type="GO" id="GO:0016020">
    <property type="term" value="C:membrane"/>
    <property type="evidence" value="ECO:0007669"/>
    <property type="project" value="UniProtKB-SubCell"/>
</dbReference>
<comment type="subcellular location">
    <subcellularLocation>
        <location evidence="1">Membrane</location>
        <topology evidence="1">Multi-pass membrane protein</topology>
    </subcellularLocation>
</comment>
<feature type="transmembrane region" description="Helical" evidence="6">
    <location>
        <begin position="143"/>
        <end position="165"/>
    </location>
</feature>
<evidence type="ECO:0000313" key="9">
    <source>
        <dbReference type="Proteomes" id="UP000598820"/>
    </source>
</evidence>
<dbReference type="RefSeq" id="WP_190889366.1">
    <property type="nucleotide sequence ID" value="NZ_JACWZY010000022.1"/>
</dbReference>
<keyword evidence="9" id="KW-1185">Reference proteome</keyword>
<evidence type="ECO:0000256" key="6">
    <source>
        <dbReference type="SAM" id="Phobius"/>
    </source>
</evidence>
<dbReference type="Pfam" id="PF07690">
    <property type="entry name" value="MFS_1"/>
    <property type="match status" value="1"/>
</dbReference>
<sequence>MSSNEVSDFKPKLFSYAWLVVLMLCLVGGLNYLDRMMITTMRLSILKTIPMTDAQFGLLTSTFLWIYGLLSPFAGYLADKFNRSRVIIGSLFIWSVVTWLTSRATTYEELLVTRALMGISEACYIPAAVALIVDYHKGATKSLATGIHMAGVYVGQSLGFIGAWLAENNSWNYAFTVFGSIGIGYAIVLFFSLKEAPKTEEVSLQGKADGISFGDAVKKLFKEPAYVMALAAWGLLGVVSWIITGWLPTFYQEKFNLTQTQAGVYSTGYFFPAMLVGVLSGGAIADFWTKFNPKARIIVPAIGLVLATPGIFLGSQTSVLWITIAGFLLYAFTRPFIDANMMPILSMVADRKYLATGYGILNLFSCVIGGVGIYAGGVLRDAHVNLSFMFQVAAVVMLLCAFLLYRTYQISMRKSKIPQINPEPVN</sequence>
<evidence type="ECO:0000256" key="4">
    <source>
        <dbReference type="ARBA" id="ARBA00022989"/>
    </source>
</evidence>
<organism evidence="8 9">
    <name type="scientific">Spirosoma profusum</name>
    <dbReference type="NCBI Taxonomy" id="2771354"/>
    <lineage>
        <taxon>Bacteria</taxon>
        <taxon>Pseudomonadati</taxon>
        <taxon>Bacteroidota</taxon>
        <taxon>Cytophagia</taxon>
        <taxon>Cytophagales</taxon>
        <taxon>Cytophagaceae</taxon>
        <taxon>Spirosoma</taxon>
    </lineage>
</organism>
<gene>
    <name evidence="8" type="ORF">IC229_22945</name>
</gene>
<keyword evidence="4 6" id="KW-1133">Transmembrane helix</keyword>
<dbReference type="GO" id="GO:0022857">
    <property type="term" value="F:transmembrane transporter activity"/>
    <property type="evidence" value="ECO:0007669"/>
    <property type="project" value="InterPro"/>
</dbReference>
<evidence type="ECO:0000256" key="1">
    <source>
        <dbReference type="ARBA" id="ARBA00004141"/>
    </source>
</evidence>
<reference evidence="8" key="1">
    <citation type="submission" date="2020-09" db="EMBL/GenBank/DDBJ databases">
        <authorList>
            <person name="Kim M.K."/>
        </authorList>
    </citation>
    <scope>NUCLEOTIDE SEQUENCE</scope>
    <source>
        <strain evidence="8">BT702</strain>
    </source>
</reference>
<evidence type="ECO:0000256" key="2">
    <source>
        <dbReference type="ARBA" id="ARBA00022448"/>
    </source>
</evidence>
<dbReference type="AlphaFoldDB" id="A0A926Y4S1"/>
<keyword evidence="5 6" id="KW-0472">Membrane</keyword>
<evidence type="ECO:0000313" key="8">
    <source>
        <dbReference type="EMBL" id="MBD2703521.1"/>
    </source>
</evidence>
<feature type="transmembrane region" description="Helical" evidence="6">
    <location>
        <begin position="388"/>
        <end position="408"/>
    </location>
</feature>
<evidence type="ECO:0000256" key="5">
    <source>
        <dbReference type="ARBA" id="ARBA00023136"/>
    </source>
</evidence>
<evidence type="ECO:0000256" key="3">
    <source>
        <dbReference type="ARBA" id="ARBA00022692"/>
    </source>
</evidence>
<feature type="transmembrane region" description="Helical" evidence="6">
    <location>
        <begin position="225"/>
        <end position="247"/>
    </location>
</feature>
<dbReference type="InterPro" id="IPR020846">
    <property type="entry name" value="MFS_dom"/>
</dbReference>
<feature type="transmembrane region" description="Helical" evidence="6">
    <location>
        <begin position="84"/>
        <end position="101"/>
    </location>
</feature>
<name>A0A926Y4S1_9BACT</name>
<keyword evidence="2" id="KW-0813">Transport</keyword>
<dbReference type="InterPro" id="IPR036259">
    <property type="entry name" value="MFS_trans_sf"/>
</dbReference>
<dbReference type="Proteomes" id="UP000598820">
    <property type="component" value="Unassembled WGS sequence"/>
</dbReference>
<feature type="transmembrane region" description="Helical" evidence="6">
    <location>
        <begin position="171"/>
        <end position="193"/>
    </location>
</feature>